<feature type="binding site" evidence="8">
    <location>
        <position position="75"/>
    </location>
    <ligand>
        <name>[4Fe-4S] cluster</name>
        <dbReference type="ChEBI" id="CHEBI:49883"/>
        <label>1</label>
    </ligand>
</feature>
<organism evidence="10 11">
    <name type="scientific">Thermotomaculum hydrothermale</name>
    <dbReference type="NCBI Taxonomy" id="981385"/>
    <lineage>
        <taxon>Bacteria</taxon>
        <taxon>Pseudomonadati</taxon>
        <taxon>Acidobacteriota</taxon>
        <taxon>Holophagae</taxon>
        <taxon>Thermotomaculales</taxon>
        <taxon>Thermotomaculaceae</taxon>
        <taxon>Thermotomaculum</taxon>
    </lineage>
</organism>
<dbReference type="Proteomes" id="UP000595564">
    <property type="component" value="Chromosome"/>
</dbReference>
<comment type="subunit">
    <text evidence="8">NDH-1 is composed of 14 different subunits. Subunits NuoA, H, J, K, L, M, N constitute the membrane sector of the complex.</text>
</comment>
<evidence type="ECO:0000256" key="1">
    <source>
        <dbReference type="ARBA" id="ARBA00010277"/>
    </source>
</evidence>
<feature type="binding site" evidence="8">
    <location>
        <position position="123"/>
    </location>
    <ligand>
        <name>[4Fe-4S] cluster</name>
        <dbReference type="ChEBI" id="CHEBI:49883"/>
        <label>2</label>
    </ligand>
</feature>
<dbReference type="PROSITE" id="PS00198">
    <property type="entry name" value="4FE4S_FER_1"/>
    <property type="match status" value="2"/>
</dbReference>
<keyword evidence="5 8" id="KW-1278">Translocase</keyword>
<keyword evidence="4" id="KW-0677">Repeat</keyword>
<name>A0A7R6SZE7_9BACT</name>
<evidence type="ECO:0000256" key="4">
    <source>
        <dbReference type="ARBA" id="ARBA00022737"/>
    </source>
</evidence>
<evidence type="ECO:0000259" key="9">
    <source>
        <dbReference type="PROSITE" id="PS51379"/>
    </source>
</evidence>
<reference evidence="10 11" key="1">
    <citation type="journal article" date="2012" name="Extremophiles">
        <title>Thermotomaculum hydrothermale gen. nov., sp. nov., a novel heterotrophic thermophile within the phylum Acidobacteria from a deep-sea hydrothermal vent chimney in the Southern Okinawa Trough.</title>
        <authorList>
            <person name="Izumi H."/>
            <person name="Nunoura T."/>
            <person name="Miyazaki M."/>
            <person name="Mino S."/>
            <person name="Toki T."/>
            <person name="Takai K."/>
            <person name="Sako Y."/>
            <person name="Sawabe T."/>
            <person name="Nakagawa S."/>
        </authorList>
    </citation>
    <scope>NUCLEOTIDE SEQUENCE [LARGE SCALE GENOMIC DNA]</scope>
    <source>
        <strain evidence="10 11">AC55</strain>
    </source>
</reference>
<dbReference type="PROSITE" id="PS51379">
    <property type="entry name" value="4FE4S_FER_2"/>
    <property type="match status" value="2"/>
</dbReference>
<dbReference type="GO" id="GO:0009060">
    <property type="term" value="P:aerobic respiration"/>
    <property type="evidence" value="ECO:0007669"/>
    <property type="project" value="TreeGrafter"/>
</dbReference>
<keyword evidence="8" id="KW-0830">Ubiquinone</keyword>
<feature type="domain" description="4Fe-4S ferredoxin-type" evidence="9">
    <location>
        <begin position="111"/>
        <end position="140"/>
    </location>
</feature>
<accession>A0A7R6SZE7</accession>
<keyword evidence="8" id="KW-0472">Membrane</keyword>
<feature type="binding site" evidence="8">
    <location>
        <position position="126"/>
    </location>
    <ligand>
        <name>[4Fe-4S] cluster</name>
        <dbReference type="ChEBI" id="CHEBI:49883"/>
        <label>2</label>
    </ligand>
</feature>
<comment type="similarity">
    <text evidence="1 8">Belongs to the complex I 23 kDa subunit family.</text>
</comment>
<dbReference type="GO" id="GO:0050136">
    <property type="term" value="F:NADH dehydrogenase (quinone) (non-electrogenic) activity"/>
    <property type="evidence" value="ECO:0007669"/>
    <property type="project" value="UniProtKB-UniRule"/>
</dbReference>
<dbReference type="EMBL" id="AP017470">
    <property type="protein sequence ID" value="BBB32775.1"/>
    <property type="molecule type" value="Genomic_DNA"/>
</dbReference>
<dbReference type="AlphaFoldDB" id="A0A7R6SZE7"/>
<evidence type="ECO:0000256" key="6">
    <source>
        <dbReference type="ARBA" id="ARBA00023004"/>
    </source>
</evidence>
<keyword evidence="6 8" id="KW-0408">Iron</keyword>
<feature type="binding site" evidence="8">
    <location>
        <position position="130"/>
    </location>
    <ligand>
        <name>[4Fe-4S] cluster</name>
        <dbReference type="ChEBI" id="CHEBI:49883"/>
        <label>1</label>
    </ligand>
</feature>
<evidence type="ECO:0000256" key="8">
    <source>
        <dbReference type="HAMAP-Rule" id="MF_01351"/>
    </source>
</evidence>
<evidence type="ECO:0000256" key="5">
    <source>
        <dbReference type="ARBA" id="ARBA00022967"/>
    </source>
</evidence>
<evidence type="ECO:0000313" key="10">
    <source>
        <dbReference type="EMBL" id="BBB32775.1"/>
    </source>
</evidence>
<comment type="cofactor">
    <cofactor evidence="8">
        <name>[4Fe-4S] cluster</name>
        <dbReference type="ChEBI" id="CHEBI:49883"/>
    </cofactor>
    <text evidence="8">Binds 2 [4Fe-4S] clusters per subunit.</text>
</comment>
<dbReference type="GO" id="GO:0005506">
    <property type="term" value="F:iron ion binding"/>
    <property type="evidence" value="ECO:0007669"/>
    <property type="project" value="UniProtKB-UniRule"/>
</dbReference>
<dbReference type="HAMAP" id="MF_01351">
    <property type="entry name" value="NDH1_NuoI"/>
    <property type="match status" value="1"/>
</dbReference>
<keyword evidence="8" id="KW-0874">Quinone</keyword>
<dbReference type="RefSeq" id="WP_201327080.1">
    <property type="nucleotide sequence ID" value="NZ_AP017470.1"/>
</dbReference>
<keyword evidence="7 8" id="KW-0411">Iron-sulfur</keyword>
<evidence type="ECO:0000256" key="3">
    <source>
        <dbReference type="ARBA" id="ARBA00022723"/>
    </source>
</evidence>
<keyword evidence="3 8" id="KW-0479">Metal-binding</keyword>
<dbReference type="InterPro" id="IPR017896">
    <property type="entry name" value="4Fe4S_Fe-S-bd"/>
</dbReference>
<dbReference type="Gene3D" id="3.30.70.3270">
    <property type="match status" value="1"/>
</dbReference>
<dbReference type="GO" id="GO:0051539">
    <property type="term" value="F:4 iron, 4 sulfur cluster binding"/>
    <property type="evidence" value="ECO:0007669"/>
    <property type="project" value="UniProtKB-KW"/>
</dbReference>
<feature type="binding site" evidence="8">
    <location>
        <position position="78"/>
    </location>
    <ligand>
        <name>[4Fe-4S] cluster</name>
        <dbReference type="ChEBI" id="CHEBI:49883"/>
        <label>1</label>
    </ligand>
</feature>
<dbReference type="KEGG" id="thyd:TTHT_1257"/>
<dbReference type="SUPFAM" id="SSF54862">
    <property type="entry name" value="4Fe-4S ferredoxins"/>
    <property type="match status" value="1"/>
</dbReference>
<comment type="function">
    <text evidence="8">NDH-1 shuttles electrons from NADH, via FMN and iron-sulfur (Fe-S) centers, to quinones in the respiratory chain. The immediate electron acceptor for the enzyme in this species is believed to be ubiquinone. Couples the redox reaction to proton translocation (for every two electrons transferred, four hydrogen ions are translocated across the cytoplasmic membrane), and thus conserves the redox energy in a proton gradient.</text>
</comment>
<dbReference type="NCBIfam" id="TIGR01971">
    <property type="entry name" value="NuoI"/>
    <property type="match status" value="1"/>
</dbReference>
<evidence type="ECO:0000256" key="7">
    <source>
        <dbReference type="ARBA" id="ARBA00023014"/>
    </source>
</evidence>
<feature type="domain" description="4Fe-4S ferredoxin-type" evidence="9">
    <location>
        <begin position="65"/>
        <end position="95"/>
    </location>
</feature>
<evidence type="ECO:0000313" key="11">
    <source>
        <dbReference type="Proteomes" id="UP000595564"/>
    </source>
</evidence>
<proteinExistence type="inferred from homology"/>
<dbReference type="PANTHER" id="PTHR10849">
    <property type="entry name" value="NADH DEHYDROGENASE UBIQUINONE IRON-SULFUR PROTEIN 8, MITOCHONDRIAL"/>
    <property type="match status" value="1"/>
</dbReference>
<dbReference type="PANTHER" id="PTHR10849:SF20">
    <property type="entry name" value="NADH DEHYDROGENASE [UBIQUINONE] IRON-SULFUR PROTEIN 8, MITOCHONDRIAL"/>
    <property type="match status" value="1"/>
</dbReference>
<keyword evidence="8" id="KW-1003">Cell membrane</keyword>
<keyword evidence="8" id="KW-0520">NAD</keyword>
<dbReference type="GO" id="GO:0048038">
    <property type="term" value="F:quinone binding"/>
    <property type="evidence" value="ECO:0007669"/>
    <property type="project" value="UniProtKB-KW"/>
</dbReference>
<sequence>MAIKKEVKLKFWDKIYLPAVIKGMGITISHFFKTLFTPPSKRYTIEYPDRRKEDIPEWYRGLHRLNTYPDGTLKCVACFCCATACPADAIYIEPEDLEDFDKEHPKEKAPKVFQIDLHRCIYCGFCEEACPKDAIVLTNHYEIVHTSREAGIIGIEELVKTKREGGE</sequence>
<dbReference type="InterPro" id="IPR017900">
    <property type="entry name" value="4Fe4S_Fe_S_CS"/>
</dbReference>
<protein>
    <recommendedName>
        <fullName evidence="8">NADH-quinone oxidoreductase subunit I</fullName>
        <ecNumber evidence="8">7.1.1.-</ecNumber>
    </recommendedName>
    <alternativeName>
        <fullName evidence="8">NADH dehydrogenase I subunit I</fullName>
    </alternativeName>
    <alternativeName>
        <fullName evidence="8">NDH-1 subunit I</fullName>
    </alternativeName>
</protein>
<gene>
    <name evidence="8" type="primary">nuoI</name>
    <name evidence="10" type="ORF">TTHT_1257</name>
</gene>
<feature type="binding site" evidence="8">
    <location>
        <position position="120"/>
    </location>
    <ligand>
        <name>[4Fe-4S] cluster</name>
        <dbReference type="ChEBI" id="CHEBI:49883"/>
        <label>2</label>
    </ligand>
</feature>
<dbReference type="GO" id="GO:0005886">
    <property type="term" value="C:plasma membrane"/>
    <property type="evidence" value="ECO:0007669"/>
    <property type="project" value="UniProtKB-SubCell"/>
</dbReference>
<keyword evidence="11" id="KW-1185">Reference proteome</keyword>
<comment type="subcellular location">
    <subcellularLocation>
        <location evidence="8">Cell membrane</location>
        <topology evidence="8">Peripheral membrane protein</topology>
    </subcellularLocation>
</comment>
<comment type="catalytic activity">
    <reaction evidence="8">
        <text>a quinone + NADH + 5 H(+)(in) = a quinol + NAD(+) + 4 H(+)(out)</text>
        <dbReference type="Rhea" id="RHEA:57888"/>
        <dbReference type="ChEBI" id="CHEBI:15378"/>
        <dbReference type="ChEBI" id="CHEBI:24646"/>
        <dbReference type="ChEBI" id="CHEBI:57540"/>
        <dbReference type="ChEBI" id="CHEBI:57945"/>
        <dbReference type="ChEBI" id="CHEBI:132124"/>
    </reaction>
</comment>
<keyword evidence="10" id="KW-0560">Oxidoreductase</keyword>
<dbReference type="InterPro" id="IPR010226">
    <property type="entry name" value="NADH_quinone_OxRdtase_chainI"/>
</dbReference>
<dbReference type="EC" id="7.1.1.-" evidence="8"/>
<keyword evidence="2 8" id="KW-0004">4Fe-4S</keyword>
<feature type="binding site" evidence="8">
    <location>
        <position position="85"/>
    </location>
    <ligand>
        <name>[4Fe-4S] cluster</name>
        <dbReference type="ChEBI" id="CHEBI:49883"/>
        <label>2</label>
    </ligand>
</feature>
<dbReference type="Pfam" id="PF12838">
    <property type="entry name" value="Fer4_7"/>
    <property type="match status" value="1"/>
</dbReference>
<feature type="binding site" evidence="8">
    <location>
        <position position="81"/>
    </location>
    <ligand>
        <name>[4Fe-4S] cluster</name>
        <dbReference type="ChEBI" id="CHEBI:49883"/>
        <label>1</label>
    </ligand>
</feature>
<evidence type="ECO:0000256" key="2">
    <source>
        <dbReference type="ARBA" id="ARBA00022485"/>
    </source>
</evidence>